<accession>A0A0K2U192</accession>
<evidence type="ECO:0000313" key="2">
    <source>
        <dbReference type="EMBL" id="CDW32049.1"/>
    </source>
</evidence>
<evidence type="ECO:0000256" key="1">
    <source>
        <dbReference type="SAM" id="MobiDB-lite"/>
    </source>
</evidence>
<reference evidence="2" key="1">
    <citation type="submission" date="2014-05" db="EMBL/GenBank/DDBJ databases">
        <authorList>
            <person name="Chronopoulou M."/>
        </authorList>
    </citation>
    <scope>NUCLEOTIDE SEQUENCE</scope>
    <source>
        <tissue evidence="2">Whole organism</tissue>
    </source>
</reference>
<feature type="compositionally biased region" description="Polar residues" evidence="1">
    <location>
        <begin position="17"/>
        <end position="35"/>
    </location>
</feature>
<organism evidence="2">
    <name type="scientific">Lepeophtheirus salmonis</name>
    <name type="common">Salmon louse</name>
    <name type="synonym">Caligus salmonis</name>
    <dbReference type="NCBI Taxonomy" id="72036"/>
    <lineage>
        <taxon>Eukaryota</taxon>
        <taxon>Metazoa</taxon>
        <taxon>Ecdysozoa</taxon>
        <taxon>Arthropoda</taxon>
        <taxon>Crustacea</taxon>
        <taxon>Multicrustacea</taxon>
        <taxon>Hexanauplia</taxon>
        <taxon>Copepoda</taxon>
        <taxon>Siphonostomatoida</taxon>
        <taxon>Caligidae</taxon>
        <taxon>Lepeophtheirus</taxon>
    </lineage>
</organism>
<dbReference type="EMBL" id="HACA01014688">
    <property type="protein sequence ID" value="CDW32049.1"/>
    <property type="molecule type" value="Transcribed_RNA"/>
</dbReference>
<proteinExistence type="predicted"/>
<feature type="region of interest" description="Disordered" evidence="1">
    <location>
        <begin position="1"/>
        <end position="48"/>
    </location>
</feature>
<protein>
    <submittedName>
        <fullName evidence="2">Uncharacterized protein</fullName>
    </submittedName>
</protein>
<dbReference type="AlphaFoldDB" id="A0A0K2U192"/>
<name>A0A0K2U192_LEPSM</name>
<sequence length="57" mass="6437">MRQLTHEAGVSRENMHMTVSSTKGKVSQYGQNGQEPHSGEGASEVPQFFFERFNHLD</sequence>